<dbReference type="Proteomes" id="UP000095788">
    <property type="component" value="Unassembled WGS sequence"/>
</dbReference>
<dbReference type="AlphaFoldDB" id="A0A174M6F3"/>
<accession>A0A174M6F3</accession>
<evidence type="ECO:0000313" key="1">
    <source>
        <dbReference type="EMBL" id="CUP30437.1"/>
    </source>
</evidence>
<gene>
    <name evidence="1" type="ORF">ERS852554_00288</name>
</gene>
<evidence type="ECO:0000313" key="2">
    <source>
        <dbReference type="Proteomes" id="UP000095788"/>
    </source>
</evidence>
<dbReference type="EMBL" id="CZBF01000001">
    <property type="protein sequence ID" value="CUP30437.1"/>
    <property type="molecule type" value="Genomic_DNA"/>
</dbReference>
<proteinExistence type="predicted"/>
<name>A0A174M6F3_BACUN</name>
<sequence>MGLFNSLFDNKKKEAIAKYEFPSHKRILDDSIKLIQSTKKLETLLTRYQQALNEYNWIQSQISNGVPLFFKSNGYFPEELRELANRNISRIAQDAYSAYRAKSMTLKTEKSKENLKSKTKALLEECKGSLLPSGGASGWRFSIESIESKL</sequence>
<organism evidence="1 2">
    <name type="scientific">Bacteroides uniformis</name>
    <dbReference type="NCBI Taxonomy" id="820"/>
    <lineage>
        <taxon>Bacteria</taxon>
        <taxon>Pseudomonadati</taxon>
        <taxon>Bacteroidota</taxon>
        <taxon>Bacteroidia</taxon>
        <taxon>Bacteroidales</taxon>
        <taxon>Bacteroidaceae</taxon>
        <taxon>Bacteroides</taxon>
    </lineage>
</organism>
<reference evidence="1 2" key="1">
    <citation type="submission" date="2015-09" db="EMBL/GenBank/DDBJ databases">
        <authorList>
            <consortium name="Pathogen Informatics"/>
        </authorList>
    </citation>
    <scope>NUCLEOTIDE SEQUENCE [LARGE SCALE GENOMIC DNA]</scope>
    <source>
        <strain evidence="1 2">2789STDY5834942</strain>
    </source>
</reference>
<protein>
    <submittedName>
        <fullName evidence="1">Uncharacterized protein</fullName>
    </submittedName>
</protein>
<dbReference type="RefSeq" id="WP_057281109.1">
    <property type="nucleotide sequence ID" value="NZ_CZBF01000001.1"/>
</dbReference>